<sequence>MNSLSLKFLILILFIKNITSDDLSFGSECRYNDGLYGTCTNIRSCPIIFSQIQRKVLDRNDIIFCNSQLRLICCPEIEDNRMEMTTLRTTSRRRGQIPPATAATHNKKPIETTRHVQVTRISEQKCKEYGKATENVIYVLGHLEEKSPRTVITSKCLHLSVPLVVGGEVANIYEFPHQALLGYNKGNPQEWLCGGSLVSHLFVLTAAHCKFSEEHGIVKFVKLGVHNRKFNNNKTVTFGIDEIILHPKYDSFRQLNDIALIKLDREVKFSEHIYPICLPTTKPDAERAIVTGFGRTGDKELSDHLMKATVEEFESSDCEYVFENYNGTAMLCYGHHTKNQDSCEVILGGPLQISNDDNVKCTYTQVGIVSFGSSDCGSQNVPAVYVNVINYLDWIEEIVWKNE</sequence>
<comment type="similarity">
    <text evidence="8">Belongs to the peptidase S1 family. CLIP subfamily.</text>
</comment>
<dbReference type="PROSITE" id="PS50240">
    <property type="entry name" value="TRYPSIN_DOM"/>
    <property type="match status" value="1"/>
</dbReference>
<name>A0A9N9RJH1_9DIPT</name>
<dbReference type="CDD" id="cd00190">
    <property type="entry name" value="Tryp_SPc"/>
    <property type="match status" value="1"/>
</dbReference>
<dbReference type="Gene3D" id="2.40.10.10">
    <property type="entry name" value="Trypsin-like serine proteases"/>
    <property type="match status" value="2"/>
</dbReference>
<reference evidence="11" key="2">
    <citation type="submission" date="2022-10" db="EMBL/GenBank/DDBJ databases">
        <authorList>
            <consortium name="ENA_rothamsted_submissions"/>
            <consortium name="culmorum"/>
            <person name="King R."/>
        </authorList>
    </citation>
    <scope>NUCLEOTIDE SEQUENCE</scope>
</reference>
<evidence type="ECO:0000256" key="6">
    <source>
        <dbReference type="ARBA" id="ARBA00023157"/>
    </source>
</evidence>
<evidence type="ECO:0000256" key="7">
    <source>
        <dbReference type="ARBA" id="ARBA00023180"/>
    </source>
</evidence>
<dbReference type="GO" id="GO:0006508">
    <property type="term" value="P:proteolysis"/>
    <property type="evidence" value="ECO:0007669"/>
    <property type="project" value="InterPro"/>
</dbReference>
<dbReference type="SMART" id="SM00020">
    <property type="entry name" value="Tryp_SPc"/>
    <property type="match status" value="1"/>
</dbReference>
<evidence type="ECO:0000259" key="10">
    <source>
        <dbReference type="PROSITE" id="PS50240"/>
    </source>
</evidence>
<evidence type="ECO:0000256" key="9">
    <source>
        <dbReference type="SAM" id="SignalP"/>
    </source>
</evidence>
<evidence type="ECO:0000256" key="5">
    <source>
        <dbReference type="ARBA" id="ARBA00022859"/>
    </source>
</evidence>
<dbReference type="GO" id="GO:0045087">
    <property type="term" value="P:innate immune response"/>
    <property type="evidence" value="ECO:0007669"/>
    <property type="project" value="UniProtKB-KW"/>
</dbReference>
<dbReference type="InterPro" id="IPR001254">
    <property type="entry name" value="Trypsin_dom"/>
</dbReference>
<proteinExistence type="inferred from homology"/>
<feature type="signal peptide" evidence="9">
    <location>
        <begin position="1"/>
        <end position="20"/>
    </location>
</feature>
<evidence type="ECO:0000313" key="12">
    <source>
        <dbReference type="Proteomes" id="UP001153620"/>
    </source>
</evidence>
<keyword evidence="2" id="KW-0964">Secreted</keyword>
<dbReference type="EMBL" id="OU895877">
    <property type="protein sequence ID" value="CAG9797982.1"/>
    <property type="molecule type" value="Genomic_DNA"/>
</dbReference>
<comment type="subcellular location">
    <subcellularLocation>
        <location evidence="1">Secreted</location>
    </subcellularLocation>
</comment>
<keyword evidence="12" id="KW-1185">Reference proteome</keyword>
<dbReference type="PROSITE" id="PS00134">
    <property type="entry name" value="TRYPSIN_HIS"/>
    <property type="match status" value="1"/>
</dbReference>
<dbReference type="InterPro" id="IPR051487">
    <property type="entry name" value="Ser/Thr_Proteases_Immune/Dev"/>
</dbReference>
<dbReference type="InterPro" id="IPR001314">
    <property type="entry name" value="Peptidase_S1A"/>
</dbReference>
<dbReference type="SUPFAM" id="SSF50494">
    <property type="entry name" value="Trypsin-like serine proteases"/>
    <property type="match status" value="1"/>
</dbReference>
<gene>
    <name evidence="11" type="ORF">CHIRRI_LOCUS967</name>
</gene>
<dbReference type="GO" id="GO:0004252">
    <property type="term" value="F:serine-type endopeptidase activity"/>
    <property type="evidence" value="ECO:0007669"/>
    <property type="project" value="InterPro"/>
</dbReference>
<keyword evidence="3" id="KW-0399">Innate immunity</keyword>
<dbReference type="FunFam" id="2.40.10.10:FF:000028">
    <property type="entry name" value="Serine protease easter"/>
    <property type="match status" value="1"/>
</dbReference>
<organism evidence="11 12">
    <name type="scientific">Chironomus riparius</name>
    <dbReference type="NCBI Taxonomy" id="315576"/>
    <lineage>
        <taxon>Eukaryota</taxon>
        <taxon>Metazoa</taxon>
        <taxon>Ecdysozoa</taxon>
        <taxon>Arthropoda</taxon>
        <taxon>Hexapoda</taxon>
        <taxon>Insecta</taxon>
        <taxon>Pterygota</taxon>
        <taxon>Neoptera</taxon>
        <taxon>Endopterygota</taxon>
        <taxon>Diptera</taxon>
        <taxon>Nematocera</taxon>
        <taxon>Chironomoidea</taxon>
        <taxon>Chironomidae</taxon>
        <taxon>Chironominae</taxon>
        <taxon>Chironomus</taxon>
    </lineage>
</organism>
<feature type="chain" id="PRO_5040289312" description="Peptidase S1 domain-containing protein" evidence="9">
    <location>
        <begin position="21"/>
        <end position="403"/>
    </location>
</feature>
<dbReference type="OrthoDB" id="6339452at2759"/>
<reference evidence="11" key="1">
    <citation type="submission" date="2022-01" db="EMBL/GenBank/DDBJ databases">
        <authorList>
            <person name="King R."/>
        </authorList>
    </citation>
    <scope>NUCLEOTIDE SEQUENCE</scope>
</reference>
<evidence type="ECO:0000256" key="8">
    <source>
        <dbReference type="ARBA" id="ARBA00024195"/>
    </source>
</evidence>
<evidence type="ECO:0000256" key="1">
    <source>
        <dbReference type="ARBA" id="ARBA00004613"/>
    </source>
</evidence>
<dbReference type="Proteomes" id="UP001153620">
    <property type="component" value="Chromosome 1"/>
</dbReference>
<keyword evidence="4 9" id="KW-0732">Signal</keyword>
<dbReference type="Pfam" id="PF00089">
    <property type="entry name" value="Trypsin"/>
    <property type="match status" value="1"/>
</dbReference>
<keyword evidence="5" id="KW-0391">Immunity</keyword>
<dbReference type="InterPro" id="IPR009003">
    <property type="entry name" value="Peptidase_S1_PA"/>
</dbReference>
<accession>A0A9N9RJH1</accession>
<evidence type="ECO:0000256" key="4">
    <source>
        <dbReference type="ARBA" id="ARBA00022729"/>
    </source>
</evidence>
<dbReference type="GO" id="GO:0005576">
    <property type="term" value="C:extracellular region"/>
    <property type="evidence" value="ECO:0007669"/>
    <property type="project" value="UniProtKB-SubCell"/>
</dbReference>
<dbReference type="PRINTS" id="PR00722">
    <property type="entry name" value="CHYMOTRYPSIN"/>
</dbReference>
<protein>
    <recommendedName>
        <fullName evidence="10">Peptidase S1 domain-containing protein</fullName>
    </recommendedName>
</protein>
<keyword evidence="7" id="KW-0325">Glycoprotein</keyword>
<dbReference type="InterPro" id="IPR043504">
    <property type="entry name" value="Peptidase_S1_PA_chymotrypsin"/>
</dbReference>
<dbReference type="InterPro" id="IPR018114">
    <property type="entry name" value="TRYPSIN_HIS"/>
</dbReference>
<feature type="domain" description="Peptidase S1" evidence="10">
    <location>
        <begin position="164"/>
        <end position="400"/>
    </location>
</feature>
<evidence type="ECO:0000256" key="3">
    <source>
        <dbReference type="ARBA" id="ARBA00022588"/>
    </source>
</evidence>
<dbReference type="AlphaFoldDB" id="A0A9N9RJH1"/>
<keyword evidence="6" id="KW-1015">Disulfide bond</keyword>
<dbReference type="PANTHER" id="PTHR24256">
    <property type="entry name" value="TRYPTASE-RELATED"/>
    <property type="match status" value="1"/>
</dbReference>
<evidence type="ECO:0000313" key="11">
    <source>
        <dbReference type="EMBL" id="CAG9797982.1"/>
    </source>
</evidence>
<evidence type="ECO:0000256" key="2">
    <source>
        <dbReference type="ARBA" id="ARBA00022525"/>
    </source>
</evidence>